<feature type="transmembrane region" description="Helical" evidence="1">
    <location>
        <begin position="174"/>
        <end position="192"/>
    </location>
</feature>
<keyword evidence="1" id="KW-0812">Transmembrane</keyword>
<comment type="caution">
    <text evidence="2">The sequence shown here is derived from an EMBL/GenBank/DDBJ whole genome shotgun (WGS) entry which is preliminary data.</text>
</comment>
<feature type="transmembrane region" description="Helical" evidence="1">
    <location>
        <begin position="204"/>
        <end position="223"/>
    </location>
</feature>
<feature type="transmembrane region" description="Helical" evidence="1">
    <location>
        <begin position="261"/>
        <end position="287"/>
    </location>
</feature>
<feature type="transmembrane region" description="Helical" evidence="1">
    <location>
        <begin position="31"/>
        <end position="54"/>
    </location>
</feature>
<keyword evidence="1" id="KW-0472">Membrane</keyword>
<evidence type="ECO:0008006" key="4">
    <source>
        <dbReference type="Google" id="ProtNLM"/>
    </source>
</evidence>
<evidence type="ECO:0000313" key="3">
    <source>
        <dbReference type="Proteomes" id="UP001596512"/>
    </source>
</evidence>
<name>A0ABW2TVB8_9PSEU</name>
<feature type="transmembrane region" description="Helical" evidence="1">
    <location>
        <begin position="316"/>
        <end position="336"/>
    </location>
</feature>
<evidence type="ECO:0000313" key="2">
    <source>
        <dbReference type="EMBL" id="MFC7617820.1"/>
    </source>
</evidence>
<proteinExistence type="predicted"/>
<feature type="transmembrane region" description="Helical" evidence="1">
    <location>
        <begin position="100"/>
        <end position="118"/>
    </location>
</feature>
<organism evidence="2 3">
    <name type="scientific">Actinokineospora soli</name>
    <dbReference type="NCBI Taxonomy" id="1048753"/>
    <lineage>
        <taxon>Bacteria</taxon>
        <taxon>Bacillati</taxon>
        <taxon>Actinomycetota</taxon>
        <taxon>Actinomycetes</taxon>
        <taxon>Pseudonocardiales</taxon>
        <taxon>Pseudonocardiaceae</taxon>
        <taxon>Actinokineospora</taxon>
    </lineage>
</organism>
<dbReference type="Proteomes" id="UP001596512">
    <property type="component" value="Unassembled WGS sequence"/>
</dbReference>
<keyword evidence="3" id="KW-1185">Reference proteome</keyword>
<accession>A0ABW2TVB8</accession>
<protein>
    <recommendedName>
        <fullName evidence="4">Membrane protein involved in the export of O-antigen and teichoic acid</fullName>
    </recommendedName>
</protein>
<feature type="transmembrane region" description="Helical" evidence="1">
    <location>
        <begin position="130"/>
        <end position="153"/>
    </location>
</feature>
<feature type="transmembrane region" description="Helical" evidence="1">
    <location>
        <begin position="66"/>
        <end position="88"/>
    </location>
</feature>
<keyword evidence="1" id="KW-1133">Transmembrane helix</keyword>
<evidence type="ECO:0000256" key="1">
    <source>
        <dbReference type="SAM" id="Phobius"/>
    </source>
</evidence>
<sequence>MDEARRRIAEAWFLRQGLPTIVRPGRLTVRVLPAVVFLAVNNLLSVGALVVDWLTLDVQAGSTATYLLVFALVSVTPLGALAAAAGTARWSRARVADGRGTGAAAAVIALCVLVYAAIDVVVDEFTLVSAVVECGVVLLVLLVLTRLGLGSLLGWAARQAGSQLRQAGRMTSRALPLLLLFTVFGVLTNEVWQMSSAIGVGRTWLLAALFLLVGLLLVGSVLADELRALATQPPGDLSATPLAGLAASGGPPLRRAERANLLLVPTIGLLVQTLVFTAVMAAFYLVFGLISVPRTLVKTWGGEPVPLVLLGQPLPLSTQFTGVVVFMAAFAGLYFLASTVTDSQYREAFFAPIAGHMAIGLSARAAYLNAIRETRELSPNGISPQR</sequence>
<gene>
    <name evidence="2" type="ORF">ACFQV2_34850</name>
</gene>
<dbReference type="EMBL" id="JBHTEY010000004">
    <property type="protein sequence ID" value="MFC7617820.1"/>
    <property type="molecule type" value="Genomic_DNA"/>
</dbReference>
<reference evidence="3" key="1">
    <citation type="journal article" date="2019" name="Int. J. Syst. Evol. Microbiol.">
        <title>The Global Catalogue of Microorganisms (GCM) 10K type strain sequencing project: providing services to taxonomists for standard genome sequencing and annotation.</title>
        <authorList>
            <consortium name="The Broad Institute Genomics Platform"/>
            <consortium name="The Broad Institute Genome Sequencing Center for Infectious Disease"/>
            <person name="Wu L."/>
            <person name="Ma J."/>
        </authorList>
    </citation>
    <scope>NUCLEOTIDE SEQUENCE [LARGE SCALE GENOMIC DNA]</scope>
    <source>
        <strain evidence="3">JCM 17695</strain>
    </source>
</reference>